<dbReference type="PROSITE" id="PS00028">
    <property type="entry name" value="ZINC_FINGER_C2H2_1"/>
    <property type="match status" value="4"/>
</dbReference>
<keyword evidence="8" id="KW-0238">DNA-binding</keyword>
<dbReference type="InterPro" id="IPR011705">
    <property type="entry name" value="BACK"/>
</dbReference>
<feature type="domain" description="C2H2-type" evidence="14">
    <location>
        <begin position="918"/>
        <end position="945"/>
    </location>
</feature>
<reference evidence="15 16" key="2">
    <citation type="submission" date="2019-01" db="EMBL/GenBank/DDBJ databases">
        <title>The decoding of complex shrimp genome reveals the adaptation for benthos swimmer, frequently molting mechanism and breeding impact on genome.</title>
        <authorList>
            <person name="Sun Y."/>
            <person name="Gao Y."/>
            <person name="Yu Y."/>
        </authorList>
    </citation>
    <scope>NUCLEOTIDE SEQUENCE [LARGE SCALE GENOMIC DNA]</scope>
    <source>
        <tissue evidence="15">Muscle</tissue>
    </source>
</reference>
<dbReference type="PANTHER" id="PTHR24394">
    <property type="entry name" value="ZINC FINGER PROTEIN"/>
    <property type="match status" value="1"/>
</dbReference>
<dbReference type="GO" id="GO:0005634">
    <property type="term" value="C:nucleus"/>
    <property type="evidence" value="ECO:0007669"/>
    <property type="project" value="UniProtKB-SubCell"/>
</dbReference>
<evidence type="ECO:0000256" key="11">
    <source>
        <dbReference type="PROSITE-ProRule" id="PRU00042"/>
    </source>
</evidence>
<name>A0A3R7PRJ1_PENVA</name>
<protein>
    <recommendedName>
        <fullName evidence="17">Zinc finger protein</fullName>
    </recommendedName>
</protein>
<dbReference type="EMBL" id="QCYY01001124">
    <property type="protein sequence ID" value="ROT80382.1"/>
    <property type="molecule type" value="Genomic_DNA"/>
</dbReference>
<dbReference type="SUPFAM" id="SSF57667">
    <property type="entry name" value="beta-beta-alpha zinc fingers"/>
    <property type="match status" value="4"/>
</dbReference>
<keyword evidence="5 11" id="KW-0863">Zinc-finger</keyword>
<keyword evidence="6" id="KW-0862">Zinc</keyword>
<keyword evidence="9" id="KW-0804">Transcription</keyword>
<proteinExistence type="inferred from homology"/>
<sequence>MALNLLPNNAMTFTENQHGTAVLEKLRSQRELVRCCDVILHVASKQFQAHRCVLAACSPYFDSIFKASKTVKEQLNISSQDPEVFQCLLTYMYTGTVVVDKTNVAELLRLANKLLIAKLKEHCAEYLERYLDAANCLTVRDMATKFNLESLEKTTGGFISTHLADIVEGEEVLELSHTQLEDFLRCPSWALDEDQTLLLVTRWVHHNPSSRERNLRSLLTWVQWCRLNPQTAIKLMQTHPLYSNSNSLLALFFLLDALNDNQLLPSDFLAPFYKLKAKFCQPSDSMVDNESFLSLAISTAIDGLQEDQLTSNRPPEPLVTNTDFPSHAAHPSQAIQEVSSDMEENQVNAAALGNHHKITDFHVSSRRGCEDAEAEQCPQYELCRVVGHSAEDIHINQPNVVFSHPSTSSTIVGTHAHISEDSIGETTSAEDISFSCDNQGHFGPPHARTMTLWHQEPQYANDESLSSDSSHMYQRQVYEQGFTMKVSDSYNARVSAPLVYSSRENTLKNMSYYVSNYNPEDDLTVSDDQSTQSFQYEENMNPGLNCYPCRPPEEKENQHLILEPHHNQENYTKSYYQDDSASAQDINCNQRELYYNENSTDTQISNCPQDMTVQHQFSQCQKMKQDPRDEKQLMDIEDQGDPALQDRFPNEEQHYDHYLKSISEERFHRALSRPSEESLETIRQRDIVPQNMVSDMKHETSECSLDARSVMNEGDRGPLYKNCVEERNMFNEAEGSGDRRSLETELPEGITPDSLQPMPALDADATPRQVKFKINRTVNSGSLSGFLSSGSQVITPPEDLGHSNRLVVNTADLPHFDGDSLNPDDPEAIVQEEETAVINKEVEARECQEEETDGSEGNLAQSKEAWRRTSSRIKPVEKAKGEDKPATTERACELCQATFPRIKDYYVHMRGHFPGPPHRCDTCEASFKRIYHLLDHRLTHQETKTHKCPHCPFSSHKKFNLTEHMALHSKSRKYKCKTCGDTFSRLQILKVHETKHTNERPFLCETCGWSGKTKNALIVHTKMHTGELLRCQFQDCSYTTAKKSHLKEHMQGHSKSRPFVCNTCGRNFITNSHLRRHMKLHLPEKPFKCPQCDYCSARQDRVKVHIKKKHAPKEMAKAPARKRQTKKKNSTLHTSDQNTEEVHKVIASNADCSQGDIFSDLENTNVSLQPQLPSTPPPTTLSEYPPSPSYSYQTQSAAEDPLMIVPDMTSVTEGFTQLPQASPLHRNLSSTLNYDGSYHSPQYQTSPSHFASLSPSHATLSYANGHHQEESPLNFAGYMKYD</sequence>
<evidence type="ECO:0000256" key="1">
    <source>
        <dbReference type="ARBA" id="ARBA00004123"/>
    </source>
</evidence>
<dbReference type="InterPro" id="IPR013087">
    <property type="entry name" value="Znf_C2H2_type"/>
</dbReference>
<feature type="domain" description="C2H2-type" evidence="14">
    <location>
        <begin position="1029"/>
        <end position="1058"/>
    </location>
</feature>
<dbReference type="Pfam" id="PF00651">
    <property type="entry name" value="BTB"/>
    <property type="match status" value="1"/>
</dbReference>
<evidence type="ECO:0008006" key="17">
    <source>
        <dbReference type="Google" id="ProtNLM"/>
    </source>
</evidence>
<keyword evidence="16" id="KW-1185">Reference proteome</keyword>
<organism evidence="15 16">
    <name type="scientific">Penaeus vannamei</name>
    <name type="common">Whiteleg shrimp</name>
    <name type="synonym">Litopenaeus vannamei</name>
    <dbReference type="NCBI Taxonomy" id="6689"/>
    <lineage>
        <taxon>Eukaryota</taxon>
        <taxon>Metazoa</taxon>
        <taxon>Ecdysozoa</taxon>
        <taxon>Arthropoda</taxon>
        <taxon>Crustacea</taxon>
        <taxon>Multicrustacea</taxon>
        <taxon>Malacostraca</taxon>
        <taxon>Eumalacostraca</taxon>
        <taxon>Eucarida</taxon>
        <taxon>Decapoda</taxon>
        <taxon>Dendrobranchiata</taxon>
        <taxon>Penaeoidea</taxon>
        <taxon>Penaeidae</taxon>
        <taxon>Penaeus</taxon>
    </lineage>
</organism>
<dbReference type="Gene3D" id="3.30.160.60">
    <property type="entry name" value="Classic Zinc Finger"/>
    <property type="match status" value="5"/>
</dbReference>
<dbReference type="GO" id="GO:0008270">
    <property type="term" value="F:zinc ion binding"/>
    <property type="evidence" value="ECO:0007669"/>
    <property type="project" value="UniProtKB-KW"/>
</dbReference>
<evidence type="ECO:0000256" key="12">
    <source>
        <dbReference type="SAM" id="MobiDB-lite"/>
    </source>
</evidence>
<feature type="domain" description="C2H2-type" evidence="14">
    <location>
        <begin position="1002"/>
        <end position="1029"/>
    </location>
</feature>
<dbReference type="PROSITE" id="PS50157">
    <property type="entry name" value="ZINC_FINGER_C2H2_2"/>
    <property type="match status" value="6"/>
</dbReference>
<feature type="compositionally biased region" description="Basic and acidic residues" evidence="12">
    <location>
        <begin position="874"/>
        <end position="885"/>
    </location>
</feature>
<evidence type="ECO:0000313" key="16">
    <source>
        <dbReference type="Proteomes" id="UP000283509"/>
    </source>
</evidence>
<dbReference type="PANTHER" id="PTHR24394:SF44">
    <property type="entry name" value="ZINC FINGER PROTEIN 271-LIKE"/>
    <property type="match status" value="1"/>
</dbReference>
<evidence type="ECO:0000313" key="15">
    <source>
        <dbReference type="EMBL" id="ROT80382.1"/>
    </source>
</evidence>
<dbReference type="PROSITE" id="PS50097">
    <property type="entry name" value="BTB"/>
    <property type="match status" value="1"/>
</dbReference>
<evidence type="ECO:0000256" key="5">
    <source>
        <dbReference type="ARBA" id="ARBA00022771"/>
    </source>
</evidence>
<dbReference type="InterPro" id="IPR036236">
    <property type="entry name" value="Znf_C2H2_sf"/>
</dbReference>
<dbReference type="SMART" id="SM00875">
    <property type="entry name" value="BACK"/>
    <property type="match status" value="1"/>
</dbReference>
<feature type="domain" description="C2H2-type" evidence="14">
    <location>
        <begin position="974"/>
        <end position="1001"/>
    </location>
</feature>
<evidence type="ECO:0000256" key="3">
    <source>
        <dbReference type="ARBA" id="ARBA00022723"/>
    </source>
</evidence>
<feature type="domain" description="BTB" evidence="13">
    <location>
        <begin position="36"/>
        <end position="101"/>
    </location>
</feature>
<dbReference type="FunFam" id="3.30.160.60:FF:000145">
    <property type="entry name" value="Zinc finger protein 574"/>
    <property type="match status" value="1"/>
</dbReference>
<dbReference type="FunFam" id="3.30.160.60:FF:001370">
    <property type="entry name" value="Zinc finger protein"/>
    <property type="match status" value="1"/>
</dbReference>
<evidence type="ECO:0000256" key="8">
    <source>
        <dbReference type="ARBA" id="ARBA00023125"/>
    </source>
</evidence>
<feature type="region of interest" description="Disordered" evidence="12">
    <location>
        <begin position="846"/>
        <end position="885"/>
    </location>
</feature>
<feature type="region of interest" description="Disordered" evidence="12">
    <location>
        <begin position="1167"/>
        <end position="1191"/>
    </location>
</feature>
<evidence type="ECO:0000256" key="6">
    <source>
        <dbReference type="ARBA" id="ARBA00022833"/>
    </source>
</evidence>
<dbReference type="InterPro" id="IPR011333">
    <property type="entry name" value="SKP1/BTB/POZ_sf"/>
</dbReference>
<keyword evidence="3" id="KW-0479">Metal-binding</keyword>
<dbReference type="Pfam" id="PF00096">
    <property type="entry name" value="zf-C2H2"/>
    <property type="match status" value="1"/>
</dbReference>
<evidence type="ECO:0000256" key="2">
    <source>
        <dbReference type="ARBA" id="ARBA00006991"/>
    </source>
</evidence>
<dbReference type="SMART" id="SM00355">
    <property type="entry name" value="ZnF_C2H2"/>
    <property type="match status" value="8"/>
</dbReference>
<dbReference type="GO" id="GO:0000981">
    <property type="term" value="F:DNA-binding transcription factor activity, RNA polymerase II-specific"/>
    <property type="evidence" value="ECO:0007669"/>
    <property type="project" value="TreeGrafter"/>
</dbReference>
<feature type="region of interest" description="Disordered" evidence="12">
    <location>
        <begin position="1106"/>
        <end position="1140"/>
    </location>
</feature>
<evidence type="ECO:0000259" key="13">
    <source>
        <dbReference type="PROSITE" id="PS50097"/>
    </source>
</evidence>
<evidence type="ECO:0000256" key="4">
    <source>
        <dbReference type="ARBA" id="ARBA00022737"/>
    </source>
</evidence>
<feature type="domain" description="C2H2-type" evidence="14">
    <location>
        <begin position="946"/>
        <end position="973"/>
    </location>
</feature>
<feature type="compositionally biased region" description="Low complexity" evidence="12">
    <location>
        <begin position="1180"/>
        <end position="1191"/>
    </location>
</feature>
<dbReference type="Gene3D" id="3.30.710.10">
    <property type="entry name" value="Potassium Channel Kv1.1, Chain A"/>
    <property type="match status" value="1"/>
</dbReference>
<evidence type="ECO:0000256" key="7">
    <source>
        <dbReference type="ARBA" id="ARBA00023015"/>
    </source>
</evidence>
<keyword evidence="10" id="KW-0539">Nucleus</keyword>
<dbReference type="InterPro" id="IPR000210">
    <property type="entry name" value="BTB/POZ_dom"/>
</dbReference>
<dbReference type="Proteomes" id="UP000283509">
    <property type="component" value="Unassembled WGS sequence"/>
</dbReference>
<dbReference type="SMART" id="SM00225">
    <property type="entry name" value="BTB"/>
    <property type="match status" value="1"/>
</dbReference>
<feature type="compositionally biased region" description="Basic residues" evidence="12">
    <location>
        <begin position="1119"/>
        <end position="1130"/>
    </location>
</feature>
<dbReference type="SUPFAM" id="SSF54695">
    <property type="entry name" value="POZ domain"/>
    <property type="match status" value="1"/>
</dbReference>
<dbReference type="GO" id="GO:0003690">
    <property type="term" value="F:double-stranded DNA binding"/>
    <property type="evidence" value="ECO:0007669"/>
    <property type="project" value="UniProtKB-ARBA"/>
</dbReference>
<comment type="similarity">
    <text evidence="2">Belongs to the krueppel C2H2-type zinc-finger protein family.</text>
</comment>
<reference evidence="15 16" key="1">
    <citation type="submission" date="2018-04" db="EMBL/GenBank/DDBJ databases">
        <authorList>
            <person name="Zhang X."/>
            <person name="Yuan J."/>
            <person name="Li F."/>
            <person name="Xiang J."/>
        </authorList>
    </citation>
    <scope>NUCLEOTIDE SEQUENCE [LARGE SCALE GENOMIC DNA]</scope>
    <source>
        <tissue evidence="15">Muscle</tissue>
    </source>
</reference>
<keyword evidence="4" id="KW-0677">Repeat</keyword>
<comment type="subcellular location">
    <subcellularLocation>
        <location evidence="1">Nucleus</location>
    </subcellularLocation>
</comment>
<dbReference type="Pfam" id="PF07707">
    <property type="entry name" value="BACK"/>
    <property type="match status" value="1"/>
</dbReference>
<keyword evidence="7" id="KW-0805">Transcription regulation</keyword>
<evidence type="ECO:0000259" key="14">
    <source>
        <dbReference type="PROSITE" id="PS50157"/>
    </source>
</evidence>
<evidence type="ECO:0000256" key="9">
    <source>
        <dbReference type="ARBA" id="ARBA00023163"/>
    </source>
</evidence>
<gene>
    <name evidence="15" type="ORF">C7M84_000878</name>
</gene>
<comment type="caution">
    <text evidence="15">The sequence shown here is derived from an EMBL/GenBank/DDBJ whole genome shotgun (WGS) entry which is preliminary data.</text>
</comment>
<dbReference type="OrthoDB" id="9978265at2759"/>
<evidence type="ECO:0000256" key="10">
    <source>
        <dbReference type="ARBA" id="ARBA00023242"/>
    </source>
</evidence>
<dbReference type="Gene3D" id="1.25.40.420">
    <property type="match status" value="1"/>
</dbReference>
<accession>A0A3R7PRJ1</accession>
<feature type="domain" description="C2H2-type" evidence="14">
    <location>
        <begin position="1059"/>
        <end position="1086"/>
    </location>
</feature>